<keyword evidence="2" id="KW-1185">Reference proteome</keyword>
<protein>
    <submittedName>
        <fullName evidence="1">Uncharacterized protein</fullName>
    </submittedName>
</protein>
<proteinExistence type="predicted"/>
<evidence type="ECO:0000313" key="2">
    <source>
        <dbReference type="Proteomes" id="UP000198751"/>
    </source>
</evidence>
<dbReference type="RefSeq" id="WP_172829892.1">
    <property type="nucleotide sequence ID" value="NZ_LT629779.1"/>
</dbReference>
<accession>A0A1H1TNF1</accession>
<gene>
    <name evidence="1" type="ORF">SAMN04489743_0452</name>
</gene>
<organism evidence="1 2">
    <name type="scientific">Pseudarthrobacter equi</name>
    <dbReference type="NCBI Taxonomy" id="728066"/>
    <lineage>
        <taxon>Bacteria</taxon>
        <taxon>Bacillati</taxon>
        <taxon>Actinomycetota</taxon>
        <taxon>Actinomycetes</taxon>
        <taxon>Micrococcales</taxon>
        <taxon>Micrococcaceae</taxon>
        <taxon>Pseudarthrobacter</taxon>
    </lineage>
</organism>
<dbReference type="AlphaFoldDB" id="A0A1H1TNF1"/>
<dbReference type="Proteomes" id="UP000198751">
    <property type="component" value="Chromosome I"/>
</dbReference>
<dbReference type="EMBL" id="LT629779">
    <property type="protein sequence ID" value="SDS61486.1"/>
    <property type="molecule type" value="Genomic_DNA"/>
</dbReference>
<name>A0A1H1TNF1_9MICC</name>
<evidence type="ECO:0000313" key="1">
    <source>
        <dbReference type="EMBL" id="SDS61486.1"/>
    </source>
</evidence>
<reference evidence="2" key="1">
    <citation type="submission" date="2016-10" db="EMBL/GenBank/DDBJ databases">
        <authorList>
            <person name="Varghese N."/>
            <person name="Submissions S."/>
        </authorList>
    </citation>
    <scope>NUCLEOTIDE SEQUENCE [LARGE SCALE GENOMIC DNA]</scope>
    <source>
        <strain evidence="2">IMMIB L-1606</strain>
    </source>
</reference>
<sequence>MAKGNKKRIQRTIQYWRLVSAGSGNAVDEQNWYAFIKQIYGDPITHRVLEKEITGKVFAMQPDAVADVLVKELLGENFPGSYDGAVYALVLSTDKDHVPSQRHRTSGDQKPMSTDDEHVPVDNTFVWFLPVGNLVAVLQENQSAIRAQYICGWLDRTMRDEDLLPQHNFHWDASPVIDASTRNALSSARGLRSATLGVSVPAGDTSGLRTLLGGNANYEGEFELEIKIRHIKKRNPSHHDQDTKKTLEWFGETFGQHVDSLRKASVVLEGPGRRPGEIDMLRHRMTRKTQVQIEDQGLSINSSSALGAIMKGFVADAKPLLELRKP</sequence>